<evidence type="ECO:0000313" key="1">
    <source>
        <dbReference type="EMBL" id="KAJ3544224.1"/>
    </source>
</evidence>
<dbReference type="EMBL" id="JANRMS010000205">
    <property type="protein sequence ID" value="KAJ3544224.1"/>
    <property type="molecule type" value="Genomic_DNA"/>
</dbReference>
<proteinExistence type="predicted"/>
<gene>
    <name evidence="1" type="ORF">NM208_g3172</name>
</gene>
<reference evidence="1" key="1">
    <citation type="submission" date="2022-08" db="EMBL/GenBank/DDBJ databases">
        <title>Genome Sequence of Fusarium decemcellulare.</title>
        <authorList>
            <person name="Buettner E."/>
        </authorList>
    </citation>
    <scope>NUCLEOTIDE SEQUENCE</scope>
    <source>
        <strain evidence="1">Babe19</strain>
    </source>
</reference>
<evidence type="ECO:0000313" key="2">
    <source>
        <dbReference type="Proteomes" id="UP001148629"/>
    </source>
</evidence>
<keyword evidence="2" id="KW-1185">Reference proteome</keyword>
<organism evidence="1 2">
    <name type="scientific">Fusarium decemcellulare</name>
    <dbReference type="NCBI Taxonomy" id="57161"/>
    <lineage>
        <taxon>Eukaryota</taxon>
        <taxon>Fungi</taxon>
        <taxon>Dikarya</taxon>
        <taxon>Ascomycota</taxon>
        <taxon>Pezizomycotina</taxon>
        <taxon>Sordariomycetes</taxon>
        <taxon>Hypocreomycetidae</taxon>
        <taxon>Hypocreales</taxon>
        <taxon>Nectriaceae</taxon>
        <taxon>Fusarium</taxon>
        <taxon>Fusarium decemcellulare species complex</taxon>
    </lineage>
</organism>
<dbReference type="Proteomes" id="UP001148629">
    <property type="component" value="Unassembled WGS sequence"/>
</dbReference>
<comment type="caution">
    <text evidence="1">The sequence shown here is derived from an EMBL/GenBank/DDBJ whole genome shotgun (WGS) entry which is preliminary data.</text>
</comment>
<sequence>MALSKFFVVVMATLANFSHAAPAPISNRQDSSLPFPVEHFTKTVASVQNTYCGSAANQPGVKFGDQTLLYALGNGDTVQRTNIYHSNSLGIIVAYQGTNLSSIVSIAQDIEALPVLPDPRLGLPIGSLVFAGWQVAWTNGWSAVKAALADVIKTYPNDKVIVTGHSQGAAIALLGALSIRKEFGDVIEEVIAYGIPRVGNPTFANAFDAAFGGKYTGVVNGQDWVPSFPTRPVYRHPSGMVWINPANTTSWQFYEGQENPNGPSSRIGKIFYPGTFQFYWGHRRDHLYETHNNLPGTISGYHDPEPVQAFQDVVEELPKVATAHQEAESLLSKTEKKMLNREGIGARRASETLQSWGEAPTTSSNIEATENGQETSDTIDVSPSAIVKSEVVESIESSIQDVTTTAAEPISEPRTPRDITTTAEPPLNNGTRSVSSSDHSGDGQDIGQSVLREDAVQAGRQMVVYESPDLSDSPSCHIGRSGDPAVLIALDDLNPDVPLSSLSFPSSSIDPMSLRRGTCGDDLLLLSSENQESAPGAQQPPLNHLPDSSLASPSMDSIAESMVQPPTLPIVGSANELAGNEPSSLPNELKGPASEKRNLDLEAGRTGKRSGLDRDSSDPEHKRQSNHSLTASKVYKQLTSDVGMTDDVVNFLCQIIRPKPVKGLNDGRQIGFIIHYPGHWTSGFAVHHEYGFTIQLHDGIQVPERCDDVRESFKALLNKCGIEEQVEVIPAPGKETTGAASLLSLLRSVDTSTLRPPDVSVIKELRACETTSAQASDPAHDTIAMSTYESQLDAIPETEICRLIGESSTLLENASRVRAEEARKLAVLEVKTESVAEIRAAMDLATDGLKKEVDSMTAPGILGRTIERSREALVEGAIYYHDCIPNSEPDMQRSIVVARDYLKSAEEELERAETRLNRLNRLLRAKMIYGELIKERQKVLLLSQQHSTFRDMSEAED</sequence>
<name>A0ACC1SQC2_9HYPO</name>
<protein>
    <submittedName>
        <fullName evidence="1">Uncharacterized protein</fullName>
    </submittedName>
</protein>
<accession>A0ACC1SQC2</accession>